<accession>A0A7J8ZIW4</accession>
<proteinExistence type="predicted"/>
<sequence length="19" mass="2284">MFGQVYGSLNYFIFFHDVV</sequence>
<name>A0A7J8ZIW4_9ROSI</name>
<gene>
    <name evidence="1" type="ORF">Golax_010719</name>
</gene>
<dbReference type="AlphaFoldDB" id="A0A7J8ZIW4"/>
<comment type="caution">
    <text evidence="1">The sequence shown here is derived from an EMBL/GenBank/DDBJ whole genome shotgun (WGS) entry which is preliminary data.</text>
</comment>
<organism evidence="1 2">
    <name type="scientific">Gossypium laxum</name>
    <dbReference type="NCBI Taxonomy" id="34288"/>
    <lineage>
        <taxon>Eukaryota</taxon>
        <taxon>Viridiplantae</taxon>
        <taxon>Streptophyta</taxon>
        <taxon>Embryophyta</taxon>
        <taxon>Tracheophyta</taxon>
        <taxon>Spermatophyta</taxon>
        <taxon>Magnoliopsida</taxon>
        <taxon>eudicotyledons</taxon>
        <taxon>Gunneridae</taxon>
        <taxon>Pentapetalae</taxon>
        <taxon>rosids</taxon>
        <taxon>malvids</taxon>
        <taxon>Malvales</taxon>
        <taxon>Malvaceae</taxon>
        <taxon>Malvoideae</taxon>
        <taxon>Gossypium</taxon>
    </lineage>
</organism>
<evidence type="ECO:0000313" key="1">
    <source>
        <dbReference type="EMBL" id="MBA0711552.1"/>
    </source>
</evidence>
<protein>
    <submittedName>
        <fullName evidence="1">Uncharacterized protein</fullName>
    </submittedName>
</protein>
<reference evidence="1 2" key="1">
    <citation type="journal article" date="2019" name="Genome Biol. Evol.">
        <title>Insights into the evolution of the New World diploid cottons (Gossypium, subgenus Houzingenia) based on genome sequencing.</title>
        <authorList>
            <person name="Grover C.E."/>
            <person name="Arick M.A. 2nd"/>
            <person name="Thrash A."/>
            <person name="Conover J.L."/>
            <person name="Sanders W.S."/>
            <person name="Peterson D.G."/>
            <person name="Frelichowski J.E."/>
            <person name="Scheffler J.A."/>
            <person name="Scheffler B.E."/>
            <person name="Wendel J.F."/>
        </authorList>
    </citation>
    <scope>NUCLEOTIDE SEQUENCE [LARGE SCALE GENOMIC DNA]</scope>
    <source>
        <strain evidence="1">4</strain>
        <tissue evidence="1">Leaf</tissue>
    </source>
</reference>
<evidence type="ECO:0000313" key="2">
    <source>
        <dbReference type="Proteomes" id="UP000593574"/>
    </source>
</evidence>
<dbReference type="Proteomes" id="UP000593574">
    <property type="component" value="Unassembled WGS sequence"/>
</dbReference>
<dbReference type="EMBL" id="JABEZV010000005">
    <property type="protein sequence ID" value="MBA0711552.1"/>
    <property type="molecule type" value="Genomic_DNA"/>
</dbReference>
<keyword evidence="2" id="KW-1185">Reference proteome</keyword>